<dbReference type="AlphaFoldDB" id="A0AAT9GPQ7"/>
<organism evidence="13">
    <name type="scientific">Sulfurisphaera javensis</name>
    <dbReference type="NCBI Taxonomy" id="2049879"/>
    <lineage>
        <taxon>Archaea</taxon>
        <taxon>Thermoproteota</taxon>
        <taxon>Thermoprotei</taxon>
        <taxon>Sulfolobales</taxon>
        <taxon>Sulfolobaceae</taxon>
        <taxon>Sulfurisphaera</taxon>
    </lineage>
</organism>
<feature type="domain" description="CBS" evidence="12">
    <location>
        <begin position="517"/>
        <end position="572"/>
    </location>
</feature>
<evidence type="ECO:0000256" key="2">
    <source>
        <dbReference type="ARBA" id="ARBA00022448"/>
    </source>
</evidence>
<dbReference type="PANTHER" id="PTHR43427">
    <property type="entry name" value="CHLORIDE CHANNEL PROTEIN CLC-E"/>
    <property type="match status" value="1"/>
</dbReference>
<feature type="transmembrane region" description="Helical" evidence="11">
    <location>
        <begin position="276"/>
        <end position="298"/>
    </location>
</feature>
<evidence type="ECO:0000256" key="4">
    <source>
        <dbReference type="ARBA" id="ARBA00022989"/>
    </source>
</evidence>
<evidence type="ECO:0000256" key="5">
    <source>
        <dbReference type="ARBA" id="ARBA00023065"/>
    </source>
</evidence>
<feature type="transmembrane region" description="Helical" evidence="11">
    <location>
        <begin position="66"/>
        <end position="87"/>
    </location>
</feature>
<dbReference type="SUPFAM" id="SSF81340">
    <property type="entry name" value="Clc chloride channel"/>
    <property type="match status" value="1"/>
</dbReference>
<accession>A0AAT9GPQ7</accession>
<evidence type="ECO:0000256" key="1">
    <source>
        <dbReference type="ARBA" id="ARBA00004141"/>
    </source>
</evidence>
<dbReference type="InterPro" id="IPR001807">
    <property type="entry name" value="ClC"/>
</dbReference>
<dbReference type="Pfam" id="PF00571">
    <property type="entry name" value="CBS"/>
    <property type="match status" value="2"/>
</dbReference>
<comment type="subcellular location">
    <subcellularLocation>
        <location evidence="1">Membrane</location>
        <topology evidence="1">Multi-pass membrane protein</topology>
    </subcellularLocation>
</comment>
<evidence type="ECO:0000256" key="6">
    <source>
        <dbReference type="ARBA" id="ARBA00023136"/>
    </source>
</evidence>
<keyword evidence="2" id="KW-0813">Transport</keyword>
<reference evidence="13" key="1">
    <citation type="submission" date="2024-03" db="EMBL/GenBank/DDBJ databases">
        <title>Complete genome sequence of Sulfurisphaera javensis strain KD-1.</title>
        <authorList>
            <person name="Sakai H."/>
            <person name="Nur N."/>
            <person name="Suwanto A."/>
            <person name="Kurosawa N."/>
        </authorList>
    </citation>
    <scope>NUCLEOTIDE SEQUENCE</scope>
    <source>
        <strain evidence="13">KD-1</strain>
    </source>
</reference>
<feature type="transmembrane region" description="Helical" evidence="11">
    <location>
        <begin position="198"/>
        <end position="216"/>
    </location>
</feature>
<evidence type="ECO:0000256" key="3">
    <source>
        <dbReference type="ARBA" id="ARBA00022692"/>
    </source>
</evidence>
<feature type="transmembrane region" description="Helical" evidence="11">
    <location>
        <begin position="348"/>
        <end position="367"/>
    </location>
</feature>
<proteinExistence type="predicted"/>
<keyword evidence="4 11" id="KW-1133">Transmembrane helix</keyword>
<name>A0AAT9GPQ7_9CREN</name>
<dbReference type="RefSeq" id="WP_369611009.1">
    <property type="nucleotide sequence ID" value="NZ_AP031322.1"/>
</dbReference>
<dbReference type="CDD" id="cd00400">
    <property type="entry name" value="Voltage_gated_ClC"/>
    <property type="match status" value="1"/>
</dbReference>
<protein>
    <submittedName>
        <fullName evidence="13">Chloride channel protein</fullName>
    </submittedName>
</protein>
<keyword evidence="3 11" id="KW-0812">Transmembrane</keyword>
<feature type="transmembrane region" description="Helical" evidence="11">
    <location>
        <begin position="373"/>
        <end position="400"/>
    </location>
</feature>
<feature type="transmembrane region" description="Helical" evidence="11">
    <location>
        <begin position="162"/>
        <end position="186"/>
    </location>
</feature>
<evidence type="ECO:0000256" key="11">
    <source>
        <dbReference type="SAM" id="Phobius"/>
    </source>
</evidence>
<evidence type="ECO:0000259" key="12">
    <source>
        <dbReference type="PROSITE" id="PS51371"/>
    </source>
</evidence>
<dbReference type="PROSITE" id="PS51371">
    <property type="entry name" value="CBS"/>
    <property type="match status" value="2"/>
</dbReference>
<keyword evidence="7" id="KW-0869">Chloride channel</keyword>
<keyword evidence="5" id="KW-0406">Ion transport</keyword>
<evidence type="ECO:0000256" key="7">
    <source>
        <dbReference type="ARBA" id="ARBA00023173"/>
    </source>
</evidence>
<dbReference type="EMBL" id="AP031322">
    <property type="protein sequence ID" value="BFH72812.1"/>
    <property type="molecule type" value="Genomic_DNA"/>
</dbReference>
<dbReference type="InterPro" id="IPR046342">
    <property type="entry name" value="CBS_dom_sf"/>
</dbReference>
<dbReference type="InterPro" id="IPR000644">
    <property type="entry name" value="CBS_dom"/>
</dbReference>
<keyword evidence="8" id="KW-0868">Chloride</keyword>
<keyword evidence="9" id="KW-0407">Ion channel</keyword>
<dbReference type="InterPro" id="IPR050368">
    <property type="entry name" value="ClC-type_chloride_channel"/>
</dbReference>
<dbReference type="KEGG" id="sjv:SJAV_07560"/>
<keyword evidence="6 11" id="KW-0472">Membrane</keyword>
<dbReference type="InterPro" id="IPR014743">
    <property type="entry name" value="Cl-channel_core"/>
</dbReference>
<feature type="transmembrane region" description="Helical" evidence="11">
    <location>
        <begin position="12"/>
        <end position="30"/>
    </location>
</feature>
<feature type="transmembrane region" description="Helical" evidence="11">
    <location>
        <begin position="236"/>
        <end position="256"/>
    </location>
</feature>
<dbReference type="PRINTS" id="PR00762">
    <property type="entry name" value="CLCHANNEL"/>
</dbReference>
<feature type="domain" description="CBS" evidence="12">
    <location>
        <begin position="457"/>
        <end position="516"/>
    </location>
</feature>
<dbReference type="GeneID" id="92353689"/>
<gene>
    <name evidence="13" type="ORF">SJAV_07560</name>
</gene>
<evidence type="ECO:0000256" key="9">
    <source>
        <dbReference type="ARBA" id="ARBA00023303"/>
    </source>
</evidence>
<evidence type="ECO:0000256" key="8">
    <source>
        <dbReference type="ARBA" id="ARBA00023214"/>
    </source>
</evidence>
<evidence type="ECO:0000256" key="10">
    <source>
        <dbReference type="PROSITE-ProRule" id="PRU00703"/>
    </source>
</evidence>
<keyword evidence="10" id="KW-0129">CBS domain</keyword>
<evidence type="ECO:0000313" key="13">
    <source>
        <dbReference type="EMBL" id="BFH72812.1"/>
    </source>
</evidence>
<dbReference type="SMART" id="SM00116">
    <property type="entry name" value="CBS"/>
    <property type="match status" value="2"/>
</dbReference>
<feature type="transmembrane region" description="Helical" evidence="11">
    <location>
        <begin position="310"/>
        <end position="327"/>
    </location>
</feature>
<dbReference type="Pfam" id="PF00654">
    <property type="entry name" value="Voltage_CLC"/>
    <property type="match status" value="1"/>
</dbReference>
<dbReference type="Gene3D" id="3.10.580.10">
    <property type="entry name" value="CBS-domain"/>
    <property type="match status" value="2"/>
</dbReference>
<dbReference type="PANTHER" id="PTHR43427:SF6">
    <property type="entry name" value="CHLORIDE CHANNEL PROTEIN CLC-E"/>
    <property type="match status" value="1"/>
</dbReference>
<dbReference type="Gene3D" id="1.10.3080.10">
    <property type="entry name" value="Clc chloride channel"/>
    <property type="match status" value="1"/>
</dbReference>
<dbReference type="GO" id="GO:0005254">
    <property type="term" value="F:chloride channel activity"/>
    <property type="evidence" value="ECO:0007669"/>
    <property type="project" value="UniProtKB-KW"/>
</dbReference>
<dbReference type="SUPFAM" id="SSF54631">
    <property type="entry name" value="CBS-domain pair"/>
    <property type="match status" value="1"/>
</dbReference>
<dbReference type="GO" id="GO:0034707">
    <property type="term" value="C:chloride channel complex"/>
    <property type="evidence" value="ECO:0007669"/>
    <property type="project" value="UniProtKB-KW"/>
</dbReference>
<sequence length="575" mass="63016">MRGLLKLSELPYFEKWIILGFIIGIFIGLSAIAFDFLYRLFYTIFLIDILHLSLPKPLNPTFSYTVNPLLILVVTFGGLISGLLTMLSPEASGGGVDFAIKAYHNRGKIRKRVAFIELFSSSILLGTGGSAGDLGPMGLIGASIASLITEVLGLTPEDIRKAIAIGIGSGIGVIFKAPIGGALLSAEILYRRDFESEVILPSMISSATAYSIYGLYSGFQPIFGIYPYTFSPLRLPLYAILGILIGLTTILFVRIYHEISNMFRKMKVPQYVKTTLGSFLSSILLLFLPELIGTGYGWDYILEAGKINEINTYGIPLLLFLLLIAVAKMISSSFTIGSGGSGGIEAPSFEIGALIGAIVGIIFHNLFPSIVPFIAPFVIIGMLALFGAGAKAPISVMIIVTEMTYSLQLLPGEMVAVAIAYVISGKHTLYPSQFPTRKESPVHRSEYEIPVMLKVKIRQCKLQDVKINPDEKVEKVIELMKEYGLTSMPVVDKNSTFIGIVFYQSIEGKEGRIGDYVIRGVPTVSLNSNLEDAWEVIARTRSSYVIVTEGEKFIGIVSLEEMLKCYEKRIKRKKE</sequence>